<accession>A0A8H2LEF5</accession>
<dbReference type="InterPro" id="IPR020892">
    <property type="entry name" value="Cyclophilin-type_PPIase_CS"/>
</dbReference>
<dbReference type="InterPro" id="IPR002130">
    <property type="entry name" value="Cyclophilin-type_PPIase_dom"/>
</dbReference>
<keyword evidence="2 4" id="KW-0697">Rotamase</keyword>
<dbReference type="InterPro" id="IPR029000">
    <property type="entry name" value="Cyclophilin-like_dom_sf"/>
</dbReference>
<evidence type="ECO:0000256" key="2">
    <source>
        <dbReference type="ARBA" id="ARBA00023110"/>
    </source>
</evidence>
<evidence type="ECO:0000256" key="4">
    <source>
        <dbReference type="RuleBase" id="RU363019"/>
    </source>
</evidence>
<dbReference type="PANTHER" id="PTHR45625:SF4">
    <property type="entry name" value="PEPTIDYLPROLYL ISOMERASE DOMAIN AND WD REPEAT-CONTAINING PROTEIN 1"/>
    <property type="match status" value="1"/>
</dbReference>
<proteinExistence type="inferred from homology"/>
<dbReference type="EC" id="5.2.1.8" evidence="4"/>
<evidence type="ECO:0000256" key="3">
    <source>
        <dbReference type="ARBA" id="ARBA00023235"/>
    </source>
</evidence>
<dbReference type="AlphaFoldDB" id="A0A8H2LEF5"/>
<organism evidence="6 7">
    <name type="scientific">Bizionia saleffrena</name>
    <dbReference type="NCBI Taxonomy" id="291189"/>
    <lineage>
        <taxon>Bacteria</taxon>
        <taxon>Pseudomonadati</taxon>
        <taxon>Bacteroidota</taxon>
        <taxon>Flavobacteriia</taxon>
        <taxon>Flavobacteriales</taxon>
        <taxon>Flavobacteriaceae</taxon>
        <taxon>Bizionia</taxon>
    </lineage>
</organism>
<dbReference type="PRINTS" id="PR00153">
    <property type="entry name" value="CSAPPISMRASE"/>
</dbReference>
<dbReference type="GO" id="GO:0006457">
    <property type="term" value="P:protein folding"/>
    <property type="evidence" value="ECO:0007669"/>
    <property type="project" value="InterPro"/>
</dbReference>
<comment type="function">
    <text evidence="4">PPIases accelerate the folding of proteins. It catalyzes the cis-trans isomerization of proline imidic peptide bonds in oligopeptides.</text>
</comment>
<dbReference type="RefSeq" id="WP_148368767.1">
    <property type="nucleotide sequence ID" value="NZ_VSKM01000003.1"/>
</dbReference>
<dbReference type="CDD" id="cd00317">
    <property type="entry name" value="cyclophilin"/>
    <property type="match status" value="1"/>
</dbReference>
<gene>
    <name evidence="6" type="ORF">ES676_04070</name>
</gene>
<dbReference type="Proteomes" id="UP000323324">
    <property type="component" value="Unassembled WGS sequence"/>
</dbReference>
<comment type="similarity">
    <text evidence="1 4">Belongs to the cyclophilin-type PPIase family.</text>
</comment>
<dbReference type="Pfam" id="PF00160">
    <property type="entry name" value="Pro_isomerase"/>
    <property type="match status" value="1"/>
</dbReference>
<dbReference type="PANTHER" id="PTHR45625">
    <property type="entry name" value="PEPTIDYL-PROLYL CIS-TRANS ISOMERASE-RELATED"/>
    <property type="match status" value="1"/>
</dbReference>
<dbReference type="EMBL" id="VSKM01000003">
    <property type="protein sequence ID" value="TYB77479.1"/>
    <property type="molecule type" value="Genomic_DNA"/>
</dbReference>
<dbReference type="SUPFAM" id="SSF50891">
    <property type="entry name" value="Cyclophilin-like"/>
    <property type="match status" value="1"/>
</dbReference>
<dbReference type="InterPro" id="IPR044666">
    <property type="entry name" value="Cyclophilin_A-like"/>
</dbReference>
<dbReference type="PROSITE" id="PS00170">
    <property type="entry name" value="CSA_PPIASE_1"/>
    <property type="match status" value="1"/>
</dbReference>
<evidence type="ECO:0000313" key="7">
    <source>
        <dbReference type="Proteomes" id="UP000323324"/>
    </source>
</evidence>
<evidence type="ECO:0000259" key="5">
    <source>
        <dbReference type="PROSITE" id="PS50072"/>
    </source>
</evidence>
<feature type="domain" description="PPIase cyclophilin-type" evidence="5">
    <location>
        <begin position="86"/>
        <end position="234"/>
    </location>
</feature>
<dbReference type="GO" id="GO:0003755">
    <property type="term" value="F:peptidyl-prolyl cis-trans isomerase activity"/>
    <property type="evidence" value="ECO:0007669"/>
    <property type="project" value="UniProtKB-UniRule"/>
</dbReference>
<dbReference type="Gene3D" id="2.40.100.10">
    <property type="entry name" value="Cyclophilin-like"/>
    <property type="match status" value="1"/>
</dbReference>
<keyword evidence="3 4" id="KW-0413">Isomerase</keyword>
<evidence type="ECO:0000256" key="1">
    <source>
        <dbReference type="ARBA" id="ARBA00007365"/>
    </source>
</evidence>
<comment type="caution">
    <text evidence="6">The sequence shown here is derived from an EMBL/GenBank/DDBJ whole genome shotgun (WGS) entry which is preliminary data.</text>
</comment>
<name>A0A8H2LEF5_9FLAO</name>
<sequence>MRYLLLLVSFLVFFNCEDKKTKRKKISNSITKNDSVITKTPKVKQDSVLTLEETFLPLNDDNAMAFFAEYEIENPENKVRIVTDFGTIDIQLFENTQYHRANFIFLTKNKVFDGTQFHRVVKDFVIQGGSSDSREVLKKRGRIGRYLLPPDTRYGHKHYRGVISIPSSEIENAYKLASPYEFFITQSNQHHLDGKYTVFGKVTDGMDVVDKIAAVETDGGDWPIRNVYIKKVVILK</sequence>
<protein>
    <recommendedName>
        <fullName evidence="4">Peptidyl-prolyl cis-trans isomerase</fullName>
        <shortName evidence="4">PPIase</shortName>
        <ecNumber evidence="4">5.2.1.8</ecNumber>
    </recommendedName>
</protein>
<evidence type="ECO:0000313" key="6">
    <source>
        <dbReference type="EMBL" id="TYB77479.1"/>
    </source>
</evidence>
<reference evidence="6 7" key="1">
    <citation type="submission" date="2019-08" db="EMBL/GenBank/DDBJ databases">
        <title>Genomes of Antarctic Bizionia species.</title>
        <authorList>
            <person name="Bowman J.P."/>
        </authorList>
    </citation>
    <scope>NUCLEOTIDE SEQUENCE [LARGE SCALE GENOMIC DNA]</scope>
    <source>
        <strain evidence="6 7">HFD</strain>
    </source>
</reference>
<keyword evidence="7" id="KW-1185">Reference proteome</keyword>
<comment type="catalytic activity">
    <reaction evidence="4">
        <text>[protein]-peptidylproline (omega=180) = [protein]-peptidylproline (omega=0)</text>
        <dbReference type="Rhea" id="RHEA:16237"/>
        <dbReference type="Rhea" id="RHEA-COMP:10747"/>
        <dbReference type="Rhea" id="RHEA-COMP:10748"/>
        <dbReference type="ChEBI" id="CHEBI:83833"/>
        <dbReference type="ChEBI" id="CHEBI:83834"/>
        <dbReference type="EC" id="5.2.1.8"/>
    </reaction>
</comment>
<dbReference type="PROSITE" id="PS50072">
    <property type="entry name" value="CSA_PPIASE_2"/>
    <property type="match status" value="1"/>
</dbReference>